<dbReference type="GO" id="GO:0006749">
    <property type="term" value="P:glutathione metabolic process"/>
    <property type="evidence" value="ECO:0007669"/>
    <property type="project" value="TreeGrafter"/>
</dbReference>
<dbReference type="EMBL" id="BMJM01000013">
    <property type="protein sequence ID" value="GGE20262.1"/>
    <property type="molecule type" value="Genomic_DNA"/>
</dbReference>
<evidence type="ECO:0000259" key="2">
    <source>
        <dbReference type="Pfam" id="PF05378"/>
    </source>
</evidence>
<dbReference type="Pfam" id="PF05378">
    <property type="entry name" value="Hydant_A_N"/>
    <property type="match status" value="1"/>
</dbReference>
<name>A0A917A0Q4_9SPHN</name>
<evidence type="ECO:0000313" key="5">
    <source>
        <dbReference type="Proteomes" id="UP000635071"/>
    </source>
</evidence>
<dbReference type="GO" id="GO:0017168">
    <property type="term" value="F:5-oxoprolinase (ATP-hydrolyzing) activity"/>
    <property type="evidence" value="ECO:0007669"/>
    <property type="project" value="TreeGrafter"/>
</dbReference>
<feature type="domain" description="Hydantoinase/oxoprolinase N-terminal" evidence="2">
    <location>
        <begin position="5"/>
        <end position="197"/>
    </location>
</feature>
<dbReference type="InterPro" id="IPR043129">
    <property type="entry name" value="ATPase_NBD"/>
</dbReference>
<keyword evidence="5" id="KW-1185">Reference proteome</keyword>
<dbReference type="Pfam" id="PF01968">
    <property type="entry name" value="Hydantoinase_A"/>
    <property type="match status" value="1"/>
</dbReference>
<gene>
    <name evidence="4" type="ORF">GCM10011529_28640</name>
</gene>
<feature type="domain" description="Hydantoinase A/oxoprolinase" evidence="1">
    <location>
        <begin position="218"/>
        <end position="504"/>
    </location>
</feature>
<dbReference type="Proteomes" id="UP000635071">
    <property type="component" value="Unassembled WGS sequence"/>
</dbReference>
<dbReference type="GO" id="GO:0005829">
    <property type="term" value="C:cytosol"/>
    <property type="evidence" value="ECO:0007669"/>
    <property type="project" value="TreeGrafter"/>
</dbReference>
<dbReference type="InterPro" id="IPR049517">
    <property type="entry name" value="ACX-like_C"/>
</dbReference>
<evidence type="ECO:0000313" key="4">
    <source>
        <dbReference type="EMBL" id="GGE20262.1"/>
    </source>
</evidence>
<sequence length="708" mass="74443">MRYIVGVDIGGTFTDCVAIRASTDGTPPVVKIGKSSSTPPDFQTGFIASLRTAAEMHDVTLEEMLADAQVYHGCTVGTNALVEHKTARVGLLATRGHTDTVFIMKAGNRLKFMPADYIAHVAKQTKPEPLVPKWLCEGIDERISFDGQVFAALNEDTARDAISRIVDQGVEAIAISLLWSTANDTHEKRLRELVHEIAPDLFVSISSEVSPRVGEYERTIATIVNALIGPPMRLYLEALQVDLKRCGYTRSLQIMSCAGGLIDAEHAAEVPVLTVGSGPVAGLIGAASLANAAAVGGSRNVITADVGGTTLDIGTIFDGVPVRRPTASYGQYEYFVPTLDVRSVGAGGGSIIRTEGAMLKVGPHSAGARPGPVCFSRGGQQPTVTDAAAVLGFFDPDYFFGGKIALDLAAAEIALARVGAPLGLDAKQTAAAALRIIDSQMADSIWLTLTQQGHDPRDFVLYGFGGGGGLHGAAIARELGARSVVIPMSNLAAGWSAFGISASEALVTEQTAIGLSSPFDPEEINRRWPILEARVIEKLAKQGVPVDAIEFKRFAELRYSLQINQVAVPAEAGVYDAATVQRLVATFEAEYERLFGQGSGFAAAGFGLTGLQVHGAAKLSDLRVGELVQQGSDMTGDDAKKPRDIIWYGRGGGAESTAVFDGARLGTGFSTSGPAVIEFPDTTVVVPHGCTARIDPTGSVVIDLHASV</sequence>
<reference evidence="4" key="1">
    <citation type="journal article" date="2014" name="Int. J. Syst. Evol. Microbiol.">
        <title>Complete genome sequence of Corynebacterium casei LMG S-19264T (=DSM 44701T), isolated from a smear-ripened cheese.</title>
        <authorList>
            <consortium name="US DOE Joint Genome Institute (JGI-PGF)"/>
            <person name="Walter F."/>
            <person name="Albersmeier A."/>
            <person name="Kalinowski J."/>
            <person name="Ruckert C."/>
        </authorList>
    </citation>
    <scope>NUCLEOTIDE SEQUENCE</scope>
    <source>
        <strain evidence="4">CGMCC 1.15519</strain>
    </source>
</reference>
<dbReference type="PANTHER" id="PTHR11365">
    <property type="entry name" value="5-OXOPROLINASE RELATED"/>
    <property type="match status" value="1"/>
</dbReference>
<accession>A0A917A0Q4</accession>
<organism evidence="4 5">
    <name type="scientific">Sandarakinorhabdus glacialis</name>
    <dbReference type="NCBI Taxonomy" id="1614636"/>
    <lineage>
        <taxon>Bacteria</taxon>
        <taxon>Pseudomonadati</taxon>
        <taxon>Pseudomonadota</taxon>
        <taxon>Alphaproteobacteria</taxon>
        <taxon>Sphingomonadales</taxon>
        <taxon>Sphingosinicellaceae</taxon>
        <taxon>Sandarakinorhabdus</taxon>
    </lineage>
</organism>
<dbReference type="InterPro" id="IPR045079">
    <property type="entry name" value="Oxoprolinase-like"/>
</dbReference>
<dbReference type="SUPFAM" id="SSF53067">
    <property type="entry name" value="Actin-like ATPase domain"/>
    <property type="match status" value="1"/>
</dbReference>
<dbReference type="Pfam" id="PF19278">
    <property type="entry name" value="Hydant_A_C"/>
    <property type="match status" value="1"/>
</dbReference>
<dbReference type="RefSeq" id="WP_188763924.1">
    <property type="nucleotide sequence ID" value="NZ_BMJM01000013.1"/>
</dbReference>
<reference evidence="4" key="2">
    <citation type="submission" date="2020-09" db="EMBL/GenBank/DDBJ databases">
        <authorList>
            <person name="Sun Q."/>
            <person name="Zhou Y."/>
        </authorList>
    </citation>
    <scope>NUCLEOTIDE SEQUENCE</scope>
    <source>
        <strain evidence="4">CGMCC 1.15519</strain>
    </source>
</reference>
<dbReference type="AlphaFoldDB" id="A0A917A0Q4"/>
<dbReference type="PANTHER" id="PTHR11365:SF23">
    <property type="entry name" value="HYPOTHETICAL 5-OXOPROLINASE (EUROFUNG)-RELATED"/>
    <property type="match status" value="1"/>
</dbReference>
<evidence type="ECO:0000259" key="3">
    <source>
        <dbReference type="Pfam" id="PF19278"/>
    </source>
</evidence>
<dbReference type="InterPro" id="IPR008040">
    <property type="entry name" value="Hydant_A_N"/>
</dbReference>
<protein>
    <submittedName>
        <fullName evidence="4">5-oxoprolinase</fullName>
    </submittedName>
</protein>
<feature type="domain" description="Acetophenone carboxylase-like C-terminal" evidence="3">
    <location>
        <begin position="522"/>
        <end position="695"/>
    </location>
</feature>
<proteinExistence type="predicted"/>
<dbReference type="InterPro" id="IPR002821">
    <property type="entry name" value="Hydantoinase_A"/>
</dbReference>
<evidence type="ECO:0000259" key="1">
    <source>
        <dbReference type="Pfam" id="PF01968"/>
    </source>
</evidence>
<comment type="caution">
    <text evidence="4">The sequence shown here is derived from an EMBL/GenBank/DDBJ whole genome shotgun (WGS) entry which is preliminary data.</text>
</comment>